<feature type="non-terminal residue" evidence="4">
    <location>
        <position position="1"/>
    </location>
</feature>
<proteinExistence type="predicted"/>
<dbReference type="Pfam" id="PF14010">
    <property type="entry name" value="PEPcase_2"/>
    <property type="match status" value="1"/>
</dbReference>
<dbReference type="AlphaFoldDB" id="A0A0F9ESS4"/>
<evidence type="ECO:0000256" key="3">
    <source>
        <dbReference type="ARBA" id="ARBA00023300"/>
    </source>
</evidence>
<evidence type="ECO:0000313" key="4">
    <source>
        <dbReference type="EMBL" id="KKL69316.1"/>
    </source>
</evidence>
<dbReference type="InterPro" id="IPR007566">
    <property type="entry name" value="PEP_COase_arc-type"/>
</dbReference>
<reference evidence="4" key="1">
    <citation type="journal article" date="2015" name="Nature">
        <title>Complex archaea that bridge the gap between prokaryotes and eukaryotes.</title>
        <authorList>
            <person name="Spang A."/>
            <person name="Saw J.H."/>
            <person name="Jorgensen S.L."/>
            <person name="Zaremba-Niedzwiedzka K."/>
            <person name="Martijn J."/>
            <person name="Lind A.E."/>
            <person name="van Eijk R."/>
            <person name="Schleper C."/>
            <person name="Guy L."/>
            <person name="Ettema T.J."/>
        </authorList>
    </citation>
    <scope>NUCLEOTIDE SEQUENCE</scope>
</reference>
<evidence type="ECO:0000256" key="2">
    <source>
        <dbReference type="ARBA" id="ARBA00023239"/>
    </source>
</evidence>
<protein>
    <recommendedName>
        <fullName evidence="5">Phosphoenolpyruvate carboxylase</fullName>
    </recommendedName>
</protein>
<keyword evidence="1" id="KW-0460">Magnesium</keyword>
<keyword evidence="2" id="KW-0456">Lyase</keyword>
<evidence type="ECO:0000256" key="1">
    <source>
        <dbReference type="ARBA" id="ARBA00022842"/>
    </source>
</evidence>
<accession>A0A0F9ESS4</accession>
<keyword evidence="3" id="KW-0120">Carbon dioxide fixation</keyword>
<gene>
    <name evidence="4" type="ORF">LCGC14_2116150</name>
</gene>
<sequence length="135" mass="15568">RRKRKLHIGLFGYCRTVGEHCLPRAIGFTASLCSMGLPPALLGLNALTQKDYDFILTQYINFEEDLKDALKYYNPDQPFIPKVIELKLKELAIDCEMDDDHKKITDYIIDSVRLNKTEDLSSKVLMAANRRRYLG</sequence>
<comment type="caution">
    <text evidence="4">The sequence shown here is derived from an EMBL/GenBank/DDBJ whole genome shotgun (WGS) entry which is preliminary data.</text>
</comment>
<dbReference type="EMBL" id="LAZR01026250">
    <property type="protein sequence ID" value="KKL69316.1"/>
    <property type="molecule type" value="Genomic_DNA"/>
</dbReference>
<dbReference type="GO" id="GO:0015977">
    <property type="term" value="P:carbon fixation"/>
    <property type="evidence" value="ECO:0007669"/>
    <property type="project" value="UniProtKB-KW"/>
</dbReference>
<dbReference type="GO" id="GO:0008964">
    <property type="term" value="F:phosphoenolpyruvate carboxylase activity"/>
    <property type="evidence" value="ECO:0007669"/>
    <property type="project" value="InterPro"/>
</dbReference>
<dbReference type="GO" id="GO:0006099">
    <property type="term" value="P:tricarboxylic acid cycle"/>
    <property type="evidence" value="ECO:0007669"/>
    <property type="project" value="InterPro"/>
</dbReference>
<organism evidence="4">
    <name type="scientific">marine sediment metagenome</name>
    <dbReference type="NCBI Taxonomy" id="412755"/>
    <lineage>
        <taxon>unclassified sequences</taxon>
        <taxon>metagenomes</taxon>
        <taxon>ecological metagenomes</taxon>
    </lineage>
</organism>
<evidence type="ECO:0008006" key="5">
    <source>
        <dbReference type="Google" id="ProtNLM"/>
    </source>
</evidence>
<name>A0A0F9ESS4_9ZZZZ</name>